<keyword evidence="3" id="KW-1185">Reference proteome</keyword>
<keyword evidence="1" id="KW-0812">Transmembrane</keyword>
<keyword evidence="1" id="KW-1133">Transmembrane helix</keyword>
<reference evidence="2 3" key="1">
    <citation type="journal article" date="2014" name="Genome Biol. Evol.">
        <title>The genome of the myxosporean Thelohanellus kitauei shows adaptations to nutrient acquisition within its fish host.</title>
        <authorList>
            <person name="Yang Y."/>
            <person name="Xiong J."/>
            <person name="Zhou Z."/>
            <person name="Huo F."/>
            <person name="Miao W."/>
            <person name="Ran C."/>
            <person name="Liu Y."/>
            <person name="Zhang J."/>
            <person name="Feng J."/>
            <person name="Wang M."/>
            <person name="Wang M."/>
            <person name="Wang L."/>
            <person name="Yao B."/>
        </authorList>
    </citation>
    <scope>NUCLEOTIDE SEQUENCE [LARGE SCALE GENOMIC DNA]</scope>
    <source>
        <strain evidence="2">Wuqing</strain>
    </source>
</reference>
<accession>A0A0C2I547</accession>
<gene>
    <name evidence="2" type="ORF">RF11_06659</name>
</gene>
<evidence type="ECO:0000256" key="1">
    <source>
        <dbReference type="SAM" id="Phobius"/>
    </source>
</evidence>
<feature type="transmembrane region" description="Helical" evidence="1">
    <location>
        <begin position="46"/>
        <end position="70"/>
    </location>
</feature>
<evidence type="ECO:0000313" key="3">
    <source>
        <dbReference type="Proteomes" id="UP000031668"/>
    </source>
</evidence>
<proteinExistence type="predicted"/>
<name>A0A0C2I547_THEKT</name>
<dbReference type="Proteomes" id="UP000031668">
    <property type="component" value="Unassembled WGS sequence"/>
</dbReference>
<evidence type="ECO:0000313" key="2">
    <source>
        <dbReference type="EMBL" id="KII60263.1"/>
    </source>
</evidence>
<protein>
    <submittedName>
        <fullName evidence="2">Uncharacterized protein</fullName>
    </submittedName>
</protein>
<comment type="caution">
    <text evidence="2">The sequence shown here is derived from an EMBL/GenBank/DDBJ whole genome shotgun (WGS) entry which is preliminary data.</text>
</comment>
<dbReference type="AlphaFoldDB" id="A0A0C2I547"/>
<dbReference type="EMBL" id="JWZT01005714">
    <property type="protein sequence ID" value="KII60263.1"/>
    <property type="molecule type" value="Genomic_DNA"/>
</dbReference>
<organism evidence="2 3">
    <name type="scientific">Thelohanellus kitauei</name>
    <name type="common">Myxosporean</name>
    <dbReference type="NCBI Taxonomy" id="669202"/>
    <lineage>
        <taxon>Eukaryota</taxon>
        <taxon>Metazoa</taxon>
        <taxon>Cnidaria</taxon>
        <taxon>Myxozoa</taxon>
        <taxon>Myxosporea</taxon>
        <taxon>Bivalvulida</taxon>
        <taxon>Platysporina</taxon>
        <taxon>Myxobolidae</taxon>
        <taxon>Thelohanellus</taxon>
    </lineage>
</organism>
<sequence>MYSVTSGMVHVTKIVSEFQSVNISKKNLLNSMDRQSCLNLKMWLTIYQNVFIVTILIVIATYTTLAYIIVKTAQNDTSYEEASTIKLRRFFKDMTNYSYYE</sequence>
<keyword evidence="1" id="KW-0472">Membrane</keyword>